<keyword evidence="1" id="KW-0805">Transcription regulation</keyword>
<dbReference type="EMBL" id="FCOA02000005">
    <property type="protein sequence ID" value="SAK56058.1"/>
    <property type="molecule type" value="Genomic_DNA"/>
</dbReference>
<dbReference type="GO" id="GO:0003677">
    <property type="term" value="F:DNA binding"/>
    <property type="evidence" value="ECO:0007669"/>
    <property type="project" value="UniProtKB-KW"/>
</dbReference>
<reference evidence="7" key="1">
    <citation type="submission" date="2016-01" db="EMBL/GenBank/DDBJ databases">
        <authorList>
            <person name="Peeters C."/>
        </authorList>
    </citation>
    <scope>NUCLEOTIDE SEQUENCE</scope>
    <source>
        <strain evidence="7">LMG 29322</strain>
    </source>
</reference>
<dbReference type="InterPro" id="IPR029016">
    <property type="entry name" value="GAF-like_dom_sf"/>
</dbReference>
<evidence type="ECO:0000259" key="6">
    <source>
        <dbReference type="PROSITE" id="PS51078"/>
    </source>
</evidence>
<evidence type="ECO:0000256" key="3">
    <source>
        <dbReference type="ARBA" id="ARBA00023163"/>
    </source>
</evidence>
<dbReference type="Pfam" id="PF01614">
    <property type="entry name" value="IclR_C"/>
    <property type="match status" value="1"/>
</dbReference>
<keyword evidence="3" id="KW-0804">Transcription</keyword>
<dbReference type="Gene3D" id="1.10.10.10">
    <property type="entry name" value="Winged helix-like DNA-binding domain superfamily/Winged helix DNA-binding domain"/>
    <property type="match status" value="1"/>
</dbReference>
<dbReference type="Pfam" id="PF09339">
    <property type="entry name" value="HTH_IclR"/>
    <property type="match status" value="1"/>
</dbReference>
<evidence type="ECO:0000256" key="4">
    <source>
        <dbReference type="SAM" id="MobiDB-lite"/>
    </source>
</evidence>
<evidence type="ECO:0000259" key="5">
    <source>
        <dbReference type="PROSITE" id="PS51077"/>
    </source>
</evidence>
<feature type="region of interest" description="Disordered" evidence="4">
    <location>
        <begin position="1"/>
        <end position="23"/>
    </location>
</feature>
<evidence type="ECO:0000313" key="8">
    <source>
        <dbReference type="Proteomes" id="UP000054851"/>
    </source>
</evidence>
<name>A0A158ADZ4_9BURK</name>
<evidence type="ECO:0000256" key="2">
    <source>
        <dbReference type="ARBA" id="ARBA00023125"/>
    </source>
</evidence>
<sequence>MNRTVQTLPARTRASADPSPVEPPRDALVGTLARGFAVLDTMLAARVPLTLAEIAGLSHLDQSTTLRLLRALEEGGFIVRHALARRYSPSPKAIHPLALLHPVEQLRRETSPVLRELANELQQTVVFILFIGAERMVVEIAQTPGSLSPFYGTWLRGPLHGSGAGKSLLLGLTDDERRALLGPEPYAAWTPHTLSAWSDLRADLERSAERGYVVGRDEQRVGITAIGAPVGTWTGTHAGCLVMTGLTRDFDEARTSECGEKVRDAANLLLYQAPSLGAAAQFCGH</sequence>
<proteinExistence type="predicted"/>
<dbReference type="GO" id="GO:0045892">
    <property type="term" value="P:negative regulation of DNA-templated transcription"/>
    <property type="evidence" value="ECO:0007669"/>
    <property type="project" value="TreeGrafter"/>
</dbReference>
<dbReference type="PANTHER" id="PTHR30136">
    <property type="entry name" value="HELIX-TURN-HELIX TRANSCRIPTIONAL REGULATOR, ICLR FAMILY"/>
    <property type="match status" value="1"/>
</dbReference>
<dbReference type="PANTHER" id="PTHR30136:SF24">
    <property type="entry name" value="HTH-TYPE TRANSCRIPTIONAL REPRESSOR ALLR"/>
    <property type="match status" value="1"/>
</dbReference>
<gene>
    <name evidence="7" type="ORF">AWB79_02253</name>
</gene>
<keyword evidence="2" id="KW-0238">DNA-binding</keyword>
<dbReference type="InterPro" id="IPR036388">
    <property type="entry name" value="WH-like_DNA-bd_sf"/>
</dbReference>
<dbReference type="RefSeq" id="WP_061167490.1">
    <property type="nucleotide sequence ID" value="NZ_FCOA02000005.1"/>
</dbReference>
<dbReference type="AlphaFoldDB" id="A0A158ADZ4"/>
<accession>A0A158ADZ4</accession>
<dbReference type="PROSITE" id="PS51077">
    <property type="entry name" value="HTH_ICLR"/>
    <property type="match status" value="1"/>
</dbReference>
<protein>
    <submittedName>
        <fullName evidence="7">IclR family transcriptional regulator</fullName>
    </submittedName>
</protein>
<dbReference type="SMART" id="SM00346">
    <property type="entry name" value="HTH_ICLR"/>
    <property type="match status" value="1"/>
</dbReference>
<dbReference type="SUPFAM" id="SSF55781">
    <property type="entry name" value="GAF domain-like"/>
    <property type="match status" value="1"/>
</dbReference>
<evidence type="ECO:0000256" key="1">
    <source>
        <dbReference type="ARBA" id="ARBA00023015"/>
    </source>
</evidence>
<dbReference type="InterPro" id="IPR014757">
    <property type="entry name" value="Tscrpt_reg_IclR_C"/>
</dbReference>
<dbReference type="InterPro" id="IPR050707">
    <property type="entry name" value="HTH_MetabolicPath_Reg"/>
</dbReference>
<dbReference type="STRING" id="1777140.AWB79_02253"/>
<dbReference type="PROSITE" id="PS51078">
    <property type="entry name" value="ICLR_ED"/>
    <property type="match status" value="1"/>
</dbReference>
<dbReference type="InterPro" id="IPR036390">
    <property type="entry name" value="WH_DNA-bd_sf"/>
</dbReference>
<dbReference type="InterPro" id="IPR005471">
    <property type="entry name" value="Tscrpt_reg_IclR_N"/>
</dbReference>
<dbReference type="Gene3D" id="3.30.450.40">
    <property type="match status" value="1"/>
</dbReference>
<keyword evidence="8" id="KW-1185">Reference proteome</keyword>
<organism evidence="7 8">
    <name type="scientific">Caballeronia hypogeia</name>
    <dbReference type="NCBI Taxonomy" id="1777140"/>
    <lineage>
        <taxon>Bacteria</taxon>
        <taxon>Pseudomonadati</taxon>
        <taxon>Pseudomonadota</taxon>
        <taxon>Betaproteobacteria</taxon>
        <taxon>Burkholderiales</taxon>
        <taxon>Burkholderiaceae</taxon>
        <taxon>Caballeronia</taxon>
    </lineage>
</organism>
<dbReference type="Proteomes" id="UP000054851">
    <property type="component" value="Unassembled WGS sequence"/>
</dbReference>
<feature type="domain" description="HTH iclR-type" evidence="5">
    <location>
        <begin position="29"/>
        <end position="91"/>
    </location>
</feature>
<evidence type="ECO:0000313" key="7">
    <source>
        <dbReference type="EMBL" id="SAK56058.1"/>
    </source>
</evidence>
<dbReference type="OrthoDB" id="13103at2"/>
<comment type="caution">
    <text evidence="7">The sequence shown here is derived from an EMBL/GenBank/DDBJ whole genome shotgun (WGS) entry which is preliminary data.</text>
</comment>
<dbReference type="GO" id="GO:0003700">
    <property type="term" value="F:DNA-binding transcription factor activity"/>
    <property type="evidence" value="ECO:0007669"/>
    <property type="project" value="TreeGrafter"/>
</dbReference>
<feature type="domain" description="IclR-ED" evidence="6">
    <location>
        <begin position="92"/>
        <end position="275"/>
    </location>
</feature>
<dbReference type="SUPFAM" id="SSF46785">
    <property type="entry name" value="Winged helix' DNA-binding domain"/>
    <property type="match status" value="1"/>
</dbReference>